<dbReference type="GO" id="GO:0006166">
    <property type="term" value="P:purine ribonucleoside salvage"/>
    <property type="evidence" value="ECO:0007669"/>
    <property type="project" value="UniProtKB-UniRule"/>
</dbReference>
<dbReference type="NCBIfam" id="TIGR01694">
    <property type="entry name" value="MTAP"/>
    <property type="match status" value="1"/>
</dbReference>
<feature type="site" description="Important for substrate specificity" evidence="3">
    <location>
        <position position="167"/>
    </location>
</feature>
<organism evidence="5 6">
    <name type="scientific">endosymbiont of Escarpia spicata</name>
    <dbReference type="NCBI Taxonomy" id="2200908"/>
    <lineage>
        <taxon>Bacteria</taxon>
        <taxon>Pseudomonadati</taxon>
        <taxon>Pseudomonadota</taxon>
        <taxon>Gammaproteobacteria</taxon>
        <taxon>sulfur-oxidizing symbionts</taxon>
    </lineage>
</organism>
<dbReference type="InterPro" id="IPR010044">
    <property type="entry name" value="MTAP"/>
</dbReference>
<dbReference type="UniPathway" id="UPA00606"/>
<comment type="catalytic activity">
    <reaction evidence="3">
        <text>S-methyl-5'-thioinosine + phosphate = 5-(methylsulfanyl)-alpha-D-ribose 1-phosphate + hypoxanthine</text>
        <dbReference type="Rhea" id="RHEA:30643"/>
        <dbReference type="ChEBI" id="CHEBI:17368"/>
        <dbReference type="ChEBI" id="CHEBI:43474"/>
        <dbReference type="ChEBI" id="CHEBI:48595"/>
        <dbReference type="ChEBI" id="CHEBI:58533"/>
        <dbReference type="EC" id="2.4.2.44"/>
    </reaction>
</comment>
<evidence type="ECO:0000256" key="1">
    <source>
        <dbReference type="ARBA" id="ARBA00022676"/>
    </source>
</evidence>
<dbReference type="Gene3D" id="3.40.50.1580">
    <property type="entry name" value="Nucleoside phosphorylase domain"/>
    <property type="match status" value="1"/>
</dbReference>
<dbReference type="Proteomes" id="UP000254771">
    <property type="component" value="Unassembled WGS sequence"/>
</dbReference>
<keyword evidence="2 3" id="KW-0808">Transferase</keyword>
<dbReference type="NCBIfam" id="NF006599">
    <property type="entry name" value="PRK09136.1"/>
    <property type="match status" value="1"/>
</dbReference>
<dbReference type="PANTHER" id="PTHR42679">
    <property type="entry name" value="S-METHYL-5'-THIOADENOSINE PHOSPHORYLASE"/>
    <property type="match status" value="1"/>
</dbReference>
<dbReference type="SUPFAM" id="SSF53167">
    <property type="entry name" value="Purine and uridine phosphorylases"/>
    <property type="match status" value="1"/>
</dbReference>
<dbReference type="InterPro" id="IPR000845">
    <property type="entry name" value="Nucleoside_phosphorylase_d"/>
</dbReference>
<dbReference type="HAMAP" id="MF_01963">
    <property type="entry name" value="MTAP"/>
    <property type="match status" value="1"/>
</dbReference>
<feature type="binding site" evidence="3">
    <location>
        <position position="185"/>
    </location>
    <ligand>
        <name>substrate</name>
    </ligand>
</feature>
<dbReference type="PANTHER" id="PTHR42679:SF2">
    <property type="entry name" value="S-METHYL-5'-THIOADENOSINE PHOSPHORYLASE"/>
    <property type="match status" value="1"/>
</dbReference>
<proteinExistence type="inferred from homology"/>
<gene>
    <name evidence="5" type="ORF">DIZ78_08795</name>
</gene>
<dbReference type="CDD" id="cd09010">
    <property type="entry name" value="MTAP_SsMTAPII_like_MTIP"/>
    <property type="match status" value="1"/>
</dbReference>
<dbReference type="InterPro" id="IPR035994">
    <property type="entry name" value="Nucleoside_phosphorylase_sf"/>
</dbReference>
<feature type="binding site" evidence="3">
    <location>
        <begin position="52"/>
        <end position="53"/>
    </location>
    <ligand>
        <name>phosphate</name>
        <dbReference type="ChEBI" id="CHEBI:43474"/>
    </ligand>
</feature>
<dbReference type="GO" id="GO:0005829">
    <property type="term" value="C:cytosol"/>
    <property type="evidence" value="ECO:0007669"/>
    <property type="project" value="TreeGrafter"/>
</dbReference>
<dbReference type="EMBL" id="QFXE01000010">
    <property type="protein sequence ID" value="RDH86265.1"/>
    <property type="molecule type" value="Genomic_DNA"/>
</dbReference>
<comment type="caution">
    <text evidence="5">The sequence shown here is derived from an EMBL/GenBank/DDBJ whole genome shotgun (WGS) entry which is preliminary data.</text>
</comment>
<feature type="binding site" evidence="3">
    <location>
        <begin position="209"/>
        <end position="211"/>
    </location>
    <ligand>
        <name>substrate</name>
    </ligand>
</feature>
<reference evidence="5 6" key="1">
    <citation type="journal article" date="2018" name="ISME J.">
        <title>Endosymbiont genomes yield clues of tubeworm success.</title>
        <authorList>
            <person name="Li Y."/>
            <person name="Liles M.R."/>
            <person name="Halanych K.M."/>
        </authorList>
    </citation>
    <scope>NUCLEOTIDE SEQUENCE [LARGE SCALE GENOMIC DNA]</scope>
    <source>
        <strain evidence="5">A1462</strain>
    </source>
</reference>
<accession>A0A370DMY0</accession>
<dbReference type="AlphaFoldDB" id="A0A370DMY0"/>
<sequence length="246" mass="26871">MTKLAIIGGTGLDKIPDLEITHREVSHTPFGEPSATLTHGIFGSTEVIFLPRHGPSHTIPPHRVNYRANLWALKHIGVEAVIAIAAVGGITRDMGPGQIVVPDQIIDYTYGREHTLFEYDLDQVTHIDFTNPYCEPLRKALIEAGEEVSAPLTTRGTYGATQGPRLETAMEIHRLEQDGCDIVGMTGMPEASLAKELDLCYACCAVVANWAAGKSDDPISMEAIEKNLKTGMSDVNRLVARLLQHY</sequence>
<comment type="similarity">
    <text evidence="3">Belongs to the PNP/MTAP phosphorylase family. MTAP subfamily.</text>
</comment>
<dbReference type="Pfam" id="PF01048">
    <property type="entry name" value="PNP_UDP_1"/>
    <property type="match status" value="1"/>
</dbReference>
<dbReference type="GO" id="GO:0017061">
    <property type="term" value="F:S-methyl-5-thioadenosine phosphorylase activity"/>
    <property type="evidence" value="ECO:0007669"/>
    <property type="project" value="InterPro"/>
</dbReference>
<keyword evidence="3" id="KW-0660">Purine salvage</keyword>
<name>A0A370DMY0_9GAMM</name>
<dbReference type="EC" id="2.4.2.44" evidence="3"/>
<comment type="pathway">
    <text evidence="3">Purine metabolism; purine nucleoside salvage.</text>
</comment>
<comment type="caution">
    <text evidence="3">Lacks conserved residue(s) required for the propagation of feature annotation.</text>
</comment>
<evidence type="ECO:0000259" key="4">
    <source>
        <dbReference type="Pfam" id="PF01048"/>
    </source>
</evidence>
<feature type="site" description="Important for substrate specificity" evidence="3">
    <location>
        <position position="221"/>
    </location>
</feature>
<feature type="binding site" evidence="3">
    <location>
        <position position="186"/>
    </location>
    <ligand>
        <name>phosphate</name>
        <dbReference type="ChEBI" id="CHEBI:43474"/>
    </ligand>
</feature>
<evidence type="ECO:0000313" key="6">
    <source>
        <dbReference type="Proteomes" id="UP000254771"/>
    </source>
</evidence>
<feature type="binding site" evidence="3">
    <location>
        <position position="10"/>
    </location>
    <ligand>
        <name>phosphate</name>
        <dbReference type="ChEBI" id="CHEBI:43474"/>
    </ligand>
</feature>
<comment type="function">
    <text evidence="3">Catalyzes the reversible phosphorylation of S-methyl-5'-thioinosine (MTI) to hypoxanthine and 5-methylthioribose-1-phosphate. Involved in the breakdown of S-methyl-5'-thioadenosine (MTA), a major by-product of polyamine biosynthesis. Catabolism of (MTA) occurs via deamination to MTI and phosphorolysis to hypoxanthine.</text>
</comment>
<feature type="domain" description="Nucleoside phosphorylase" evidence="4">
    <location>
        <begin position="3"/>
        <end position="243"/>
    </location>
</feature>
<protein>
    <recommendedName>
        <fullName evidence="3">Probable S-methyl-5'-thioinosine phosphorylase</fullName>
        <ecNumber evidence="3">2.4.2.44</ecNumber>
    </recommendedName>
    <alternativeName>
        <fullName evidence="3">5'-methylthioinosine phosphorylase</fullName>
        <shortName evidence="3">MTI phosphorylase</shortName>
        <shortName evidence="3">MTIP</shortName>
    </alternativeName>
</protein>
<dbReference type="GO" id="GO:0019509">
    <property type="term" value="P:L-methionine salvage from methylthioadenosine"/>
    <property type="evidence" value="ECO:0007669"/>
    <property type="project" value="TreeGrafter"/>
</dbReference>
<comment type="subunit">
    <text evidence="3">Homotrimer.</text>
</comment>
<evidence type="ECO:0000256" key="2">
    <source>
        <dbReference type="ARBA" id="ARBA00022679"/>
    </source>
</evidence>
<comment type="miscellaneous">
    <text evidence="3">Although this enzyme belongs to the family of MTA phosphorylases based on sequence homology, it has been shown that conserved amino acid substitutions in the substrate binding pocket convert the substrate specificity of this enzyme from 6-aminopurines to 6-oxopurines.</text>
</comment>
<keyword evidence="1 3" id="KW-0328">Glycosyltransferase</keyword>
<evidence type="ECO:0000256" key="3">
    <source>
        <dbReference type="HAMAP-Rule" id="MF_01963"/>
    </source>
</evidence>
<evidence type="ECO:0000313" key="5">
    <source>
        <dbReference type="EMBL" id="RDH86265.1"/>
    </source>
</evidence>
<keyword evidence="6" id="KW-1185">Reference proteome</keyword>